<proteinExistence type="predicted"/>
<dbReference type="HOGENOM" id="CLU_1156581_0_0_1"/>
<dbReference type="Proteomes" id="UP000002668">
    <property type="component" value="Genome"/>
</dbReference>
<accession>E4ZP58</accession>
<dbReference type="InParanoid" id="E4ZP58"/>
<reference evidence="2" key="1">
    <citation type="journal article" date="2011" name="Nat. Commun.">
        <title>Effector diversification within compartments of the Leptosphaeria maculans genome affected by Repeat-Induced Point mutations.</title>
        <authorList>
            <person name="Rouxel T."/>
            <person name="Grandaubert J."/>
            <person name="Hane J.K."/>
            <person name="Hoede C."/>
            <person name="van de Wouw A.P."/>
            <person name="Couloux A."/>
            <person name="Dominguez V."/>
            <person name="Anthouard V."/>
            <person name="Bally P."/>
            <person name="Bourras S."/>
            <person name="Cozijnsen A.J."/>
            <person name="Ciuffetti L.M."/>
            <person name="Degrave A."/>
            <person name="Dilmaghani A."/>
            <person name="Duret L."/>
            <person name="Fudal I."/>
            <person name="Goodwin S.B."/>
            <person name="Gout L."/>
            <person name="Glaser N."/>
            <person name="Linglin J."/>
            <person name="Kema G.H.J."/>
            <person name="Lapalu N."/>
            <person name="Lawrence C.B."/>
            <person name="May K."/>
            <person name="Meyer M."/>
            <person name="Ollivier B."/>
            <person name="Poulain J."/>
            <person name="Schoch C.L."/>
            <person name="Simon A."/>
            <person name="Spatafora J.W."/>
            <person name="Stachowiak A."/>
            <person name="Turgeon B.G."/>
            <person name="Tyler B.M."/>
            <person name="Vincent D."/>
            <person name="Weissenbach J."/>
            <person name="Amselem J."/>
            <person name="Quesneville H."/>
            <person name="Oliver R.P."/>
            <person name="Wincker P."/>
            <person name="Balesdent M.-H."/>
            <person name="Howlett B.J."/>
        </authorList>
    </citation>
    <scope>NUCLEOTIDE SEQUENCE [LARGE SCALE GENOMIC DNA]</scope>
    <source>
        <strain evidence="2">JN3 / isolate v23.1.3 / race Av1-4-5-6-7-8</strain>
    </source>
</reference>
<keyword evidence="2" id="KW-1185">Reference proteome</keyword>
<evidence type="ECO:0000313" key="2">
    <source>
        <dbReference type="Proteomes" id="UP000002668"/>
    </source>
</evidence>
<gene>
    <name evidence="1" type="ORF">LEMA_P039840.1</name>
</gene>
<evidence type="ECO:0000313" key="1">
    <source>
        <dbReference type="EMBL" id="CBX93083.1"/>
    </source>
</evidence>
<organism evidence="2">
    <name type="scientific">Leptosphaeria maculans (strain JN3 / isolate v23.1.3 / race Av1-4-5-6-7-8)</name>
    <name type="common">Blackleg fungus</name>
    <name type="synonym">Phoma lingam</name>
    <dbReference type="NCBI Taxonomy" id="985895"/>
    <lineage>
        <taxon>Eukaryota</taxon>
        <taxon>Fungi</taxon>
        <taxon>Dikarya</taxon>
        <taxon>Ascomycota</taxon>
        <taxon>Pezizomycotina</taxon>
        <taxon>Dothideomycetes</taxon>
        <taxon>Pleosporomycetidae</taxon>
        <taxon>Pleosporales</taxon>
        <taxon>Pleosporineae</taxon>
        <taxon>Leptosphaeriaceae</taxon>
        <taxon>Plenodomus</taxon>
        <taxon>Plenodomus lingam/Leptosphaeria maculans species complex</taxon>
    </lineage>
</organism>
<name>E4ZP58_LEPMJ</name>
<protein>
    <submittedName>
        <fullName evidence="1">Predicted protein</fullName>
    </submittedName>
</protein>
<sequence length="240" mass="26403">MVLYQVASTGNSLGTFKRPLAGKTERPVEQFMARFGIHPMSHESQPPTSALELRDFLACARVNRSGARSRTRVQARKKPAGFAIFRTICLVVQPLPCPACVAVDCFAACNTRCRFCLLKAKLTCEWPPQLSHGRVFCALRQLWSMDMDGTQHDMSSPRQESMHSVGVGCMGAVLYSSSTLGIQPPSLSPRPRPDMQDVSFGTEVRLPLGCARSVFCGSNLGTWSRQSGDFLQEGQVSWSE</sequence>
<dbReference type="EMBL" id="FP929105">
    <property type="protein sequence ID" value="CBX93083.1"/>
    <property type="molecule type" value="Genomic_DNA"/>
</dbReference>
<dbReference type="GeneID" id="13282988"/>
<dbReference type="AlphaFoldDB" id="E4ZP58"/>
<dbReference type="VEuPathDB" id="FungiDB:LEMA_P039840.1"/>